<organism evidence="2 3">
    <name type="scientific">Microvirga lotononidis</name>
    <dbReference type="NCBI Taxonomy" id="864069"/>
    <lineage>
        <taxon>Bacteria</taxon>
        <taxon>Pseudomonadati</taxon>
        <taxon>Pseudomonadota</taxon>
        <taxon>Alphaproteobacteria</taxon>
        <taxon>Hyphomicrobiales</taxon>
        <taxon>Methylobacteriaceae</taxon>
        <taxon>Microvirga</taxon>
    </lineage>
</organism>
<evidence type="ECO:0000313" key="3">
    <source>
        <dbReference type="Proteomes" id="UP000003947"/>
    </source>
</evidence>
<dbReference type="HOGENOM" id="CLU_023034_8_2_5"/>
<sequence length="36" mass="4336">MNNVDPHAWLTQTLERIANGWPDREIEALMPWNYRP</sequence>
<dbReference type="EMBL" id="JH660635">
    <property type="protein sequence ID" value="EIM30931.1"/>
    <property type="molecule type" value="Genomic_DNA"/>
</dbReference>
<protein>
    <recommendedName>
        <fullName evidence="1">Transposase IS66 C-terminal domain-containing protein</fullName>
    </recommendedName>
</protein>
<evidence type="ECO:0000259" key="1">
    <source>
        <dbReference type="Pfam" id="PF13817"/>
    </source>
</evidence>
<feature type="domain" description="Transposase IS66 C-terminal" evidence="1">
    <location>
        <begin position="1"/>
        <end position="32"/>
    </location>
</feature>
<keyword evidence="3" id="KW-1185">Reference proteome</keyword>
<proteinExistence type="predicted"/>
<name>I4Z3Y9_9HYPH</name>
<accession>I4Z3Y9</accession>
<dbReference type="PATRIC" id="fig|864069.3.peg.501"/>
<dbReference type="Proteomes" id="UP000003947">
    <property type="component" value="Unassembled WGS sequence"/>
</dbReference>
<gene>
    <name evidence="2" type="ORF">MicloDRAFT_00004600</name>
</gene>
<reference evidence="2 3" key="1">
    <citation type="submission" date="2012-02" db="EMBL/GenBank/DDBJ databases">
        <title>Improved High-Quality Draft sequence of Microvirga sp. WSM3557.</title>
        <authorList>
            <consortium name="US DOE Joint Genome Institute"/>
            <person name="Lucas S."/>
            <person name="Han J."/>
            <person name="Lapidus A."/>
            <person name="Cheng J.-F."/>
            <person name="Goodwin L."/>
            <person name="Pitluck S."/>
            <person name="Peters L."/>
            <person name="Zhang X."/>
            <person name="Detter J.C."/>
            <person name="Han C."/>
            <person name="Tapia R."/>
            <person name="Land M."/>
            <person name="Hauser L."/>
            <person name="Kyrpides N."/>
            <person name="Ivanova N."/>
            <person name="Pagani I."/>
            <person name="Brau L."/>
            <person name="Yates R."/>
            <person name="O'Hara G."/>
            <person name="Rui T."/>
            <person name="Howieson J."/>
            <person name="Reeve W."/>
            <person name="Woyke T."/>
        </authorList>
    </citation>
    <scope>NUCLEOTIDE SEQUENCE [LARGE SCALE GENOMIC DNA]</scope>
    <source>
        <strain evidence="2 3">WSM3557</strain>
    </source>
</reference>
<dbReference type="Pfam" id="PF13817">
    <property type="entry name" value="DDE_Tnp_IS66_C"/>
    <property type="match status" value="1"/>
</dbReference>
<evidence type="ECO:0000313" key="2">
    <source>
        <dbReference type="EMBL" id="EIM30931.1"/>
    </source>
</evidence>
<dbReference type="AlphaFoldDB" id="I4Z3Y9"/>
<dbReference type="InterPro" id="IPR039552">
    <property type="entry name" value="IS66_C"/>
</dbReference>